<sequence>MCSVNDAEFETDDELMQPDEVPQTEGAICKKCNENNAEVVLRVKDTYCSTCFLAASTHKFRATIGKSKLVRPTDSILIGHSGKAGSTVLLHLIKAGMSEAVHKRLMYKTTVLYVDDGAVLGQTVDQRKSTISAIREQVHGLGFTGYAVSLNESLHSSEPKIYPLDEEAEDLKGDSDVVDLFNAVSSYTSKEELLHKLRQKLLISVARSLGCCKVFTADGATDLAITILSNIALGRGAQLPLDVGFVDSRELDIKILRPMRDFTRKELIYYLNFHKLETIQTPGLTTKKEPYTSIQKLTEKFVTELNTEFSGTVSAIFRTGEKLSIGNLEASNLIETCALCRAQLDTVFTNTSSLQATEFSKLISAEGPKGNIGKAAFELKKFPCVIDAAENVPLRDSKNCDNCSCSKGKEKFEMSAKNFEKYLCYGCRLIFKDLDKQHSIPDFLQNSVRQRISLDDMREEIADFLL</sequence>
<proteinExistence type="inferred from homology"/>
<dbReference type="FunCoup" id="A0A6J0BPY2">
    <property type="interactions" value="1687"/>
</dbReference>
<dbReference type="Gene3D" id="3.40.50.620">
    <property type="entry name" value="HUPs"/>
    <property type="match status" value="1"/>
</dbReference>
<accession>A0A6J0BPY2</accession>
<dbReference type="HAMAP" id="MF_03054">
    <property type="entry name" value="CTU2"/>
    <property type="match status" value="1"/>
</dbReference>
<keyword evidence="1 3" id="KW-0963">Cytoplasm</keyword>
<dbReference type="GO" id="GO:0032447">
    <property type="term" value="P:protein urmylation"/>
    <property type="evidence" value="ECO:0007669"/>
    <property type="project" value="UniProtKB-UniRule"/>
</dbReference>
<keyword evidence="4" id="KW-1185">Reference proteome</keyword>
<dbReference type="UniPathway" id="UPA00988"/>
<dbReference type="KEGG" id="nlo:107221969"/>
<dbReference type="PANTHER" id="PTHR20882">
    <property type="entry name" value="CYTOPLASMIC TRNA 2-THIOLATION PROTEIN 2"/>
    <property type="match status" value="1"/>
</dbReference>
<dbReference type="PANTHER" id="PTHR20882:SF14">
    <property type="entry name" value="CYTOPLASMIC TRNA 2-THIOLATION PROTEIN 2"/>
    <property type="match status" value="1"/>
</dbReference>
<organism evidence="5">
    <name type="scientific">Neodiprion lecontei</name>
    <name type="common">Redheaded pine sawfly</name>
    <dbReference type="NCBI Taxonomy" id="441921"/>
    <lineage>
        <taxon>Eukaryota</taxon>
        <taxon>Metazoa</taxon>
        <taxon>Ecdysozoa</taxon>
        <taxon>Arthropoda</taxon>
        <taxon>Hexapoda</taxon>
        <taxon>Insecta</taxon>
        <taxon>Pterygota</taxon>
        <taxon>Neoptera</taxon>
        <taxon>Endopterygota</taxon>
        <taxon>Hymenoptera</taxon>
        <taxon>Tenthredinoidea</taxon>
        <taxon>Diprionidae</taxon>
        <taxon>Diprioninae</taxon>
        <taxon>Neodiprion</taxon>
    </lineage>
</organism>
<dbReference type="GO" id="GO:0002143">
    <property type="term" value="P:tRNA wobble position uridine thiolation"/>
    <property type="evidence" value="ECO:0007669"/>
    <property type="project" value="TreeGrafter"/>
</dbReference>
<keyword evidence="2 3" id="KW-0819">tRNA processing</keyword>
<dbReference type="OrthoDB" id="25129at2759"/>
<evidence type="ECO:0000256" key="3">
    <source>
        <dbReference type="HAMAP-Rule" id="MF_03054"/>
    </source>
</evidence>
<comment type="pathway">
    <text evidence="3">tRNA modification; 5-methoxycarbonylmethyl-2-thiouridine-tRNA biosynthesis.</text>
</comment>
<gene>
    <name evidence="5" type="primary">LOC107221969</name>
</gene>
<dbReference type="GO" id="GO:0000049">
    <property type="term" value="F:tRNA binding"/>
    <property type="evidence" value="ECO:0007669"/>
    <property type="project" value="InterPro"/>
</dbReference>
<comment type="similarity">
    <text evidence="3">Belongs to the CTU2/NCS2 family.</text>
</comment>
<dbReference type="GO" id="GO:0005829">
    <property type="term" value="C:cytosol"/>
    <property type="evidence" value="ECO:0007669"/>
    <property type="project" value="TreeGrafter"/>
</dbReference>
<dbReference type="AlphaFoldDB" id="A0A6J0BPY2"/>
<comment type="function">
    <text evidence="3">Plays a central role in 2-thiolation of mcm(5)S(2)U at tRNA wobble positions of tRNA(Lys), tRNA(Glu) and tRNA(Gln). May act by forming a heterodimer with NCS6/CTU1 that ligates sulfur from thiocarboxylated URM1 onto the uridine of tRNAs at wobble position.</text>
</comment>
<comment type="subcellular location">
    <subcellularLocation>
        <location evidence="3">Cytoplasm</location>
    </subcellularLocation>
</comment>
<protein>
    <recommendedName>
        <fullName evidence="3">Cytoplasmic tRNA 2-thiolation protein 2</fullName>
    </recommendedName>
</protein>
<dbReference type="RefSeq" id="XP_015516644.2">
    <property type="nucleotide sequence ID" value="XM_015661158.2"/>
</dbReference>
<dbReference type="InParanoid" id="A0A6J0BPY2"/>
<reference evidence="5" key="1">
    <citation type="submission" date="2025-08" db="UniProtKB">
        <authorList>
            <consortium name="RefSeq"/>
        </authorList>
    </citation>
    <scope>IDENTIFICATION</scope>
    <source>
        <tissue evidence="5">Thorax and Abdomen</tissue>
    </source>
</reference>
<dbReference type="InterPro" id="IPR019407">
    <property type="entry name" value="CTU2"/>
</dbReference>
<dbReference type="InterPro" id="IPR014729">
    <property type="entry name" value="Rossmann-like_a/b/a_fold"/>
</dbReference>
<evidence type="ECO:0000313" key="4">
    <source>
        <dbReference type="Proteomes" id="UP000829291"/>
    </source>
</evidence>
<dbReference type="GO" id="GO:0016779">
    <property type="term" value="F:nucleotidyltransferase activity"/>
    <property type="evidence" value="ECO:0007669"/>
    <property type="project" value="UniProtKB-UniRule"/>
</dbReference>
<dbReference type="Pfam" id="PF10288">
    <property type="entry name" value="CTU2"/>
    <property type="match status" value="1"/>
</dbReference>
<dbReference type="GeneID" id="107221969"/>
<dbReference type="Proteomes" id="UP000829291">
    <property type="component" value="Chromosome 1"/>
</dbReference>
<evidence type="ECO:0000313" key="5">
    <source>
        <dbReference type="RefSeq" id="XP_015516644.2"/>
    </source>
</evidence>
<name>A0A6J0BPY2_NEOLC</name>
<dbReference type="SUPFAM" id="SSF52402">
    <property type="entry name" value="Adenine nucleotide alpha hydrolases-like"/>
    <property type="match status" value="1"/>
</dbReference>
<dbReference type="GO" id="GO:0016783">
    <property type="term" value="F:sulfurtransferase activity"/>
    <property type="evidence" value="ECO:0007669"/>
    <property type="project" value="TreeGrafter"/>
</dbReference>
<evidence type="ECO:0000256" key="1">
    <source>
        <dbReference type="ARBA" id="ARBA00022490"/>
    </source>
</evidence>
<evidence type="ECO:0000256" key="2">
    <source>
        <dbReference type="ARBA" id="ARBA00022694"/>
    </source>
</evidence>